<name>A0A9P0G4C5_9NEOP</name>
<organism evidence="2 3">
    <name type="scientific">Diatraea saccharalis</name>
    <name type="common">sugarcane borer</name>
    <dbReference type="NCBI Taxonomy" id="40085"/>
    <lineage>
        <taxon>Eukaryota</taxon>
        <taxon>Metazoa</taxon>
        <taxon>Ecdysozoa</taxon>
        <taxon>Arthropoda</taxon>
        <taxon>Hexapoda</taxon>
        <taxon>Insecta</taxon>
        <taxon>Pterygota</taxon>
        <taxon>Neoptera</taxon>
        <taxon>Endopterygota</taxon>
        <taxon>Lepidoptera</taxon>
        <taxon>Glossata</taxon>
        <taxon>Ditrysia</taxon>
        <taxon>Pyraloidea</taxon>
        <taxon>Crambidae</taxon>
        <taxon>Crambinae</taxon>
        <taxon>Diatraea</taxon>
    </lineage>
</organism>
<dbReference type="Pfam" id="PF08473">
    <property type="entry name" value="VGCC_alpha2"/>
    <property type="match status" value="1"/>
</dbReference>
<sequence>MARLIEEEIYKPVHLVDYQAVCFREKKTTSPATILLTPFENLRLVMSWFIATSIWFFNSIASGLAQASSYSLDDAYQIYENDEETDDPLLKSTSKSVTERDIEKLVLINRTRPTPCDREMYLYQLDYNNLNDKLNKPIADCDRPFYVQLVNYTNMLMIVIDSVCPKEEVSILPVDPTEVQYNESLPCLKHMHPLYRKQPTSCIRNHTEVSMLVTRVLAYAYAAS</sequence>
<protein>
    <recommendedName>
        <fullName evidence="1">Voltage-dependent calcium channel alpha-2/delta subunit conserved region domain-containing protein</fullName>
    </recommendedName>
</protein>
<dbReference type="EMBL" id="OU893340">
    <property type="protein sequence ID" value="CAH0766301.1"/>
    <property type="molecule type" value="Genomic_DNA"/>
</dbReference>
<feature type="domain" description="Voltage-dependent calcium channel alpha-2/delta subunit conserved region" evidence="1">
    <location>
        <begin position="1"/>
        <end position="207"/>
    </location>
</feature>
<proteinExistence type="predicted"/>
<reference evidence="2" key="2">
    <citation type="submission" date="2022-10" db="EMBL/GenBank/DDBJ databases">
        <authorList>
            <consortium name="ENA_rothamsted_submissions"/>
            <consortium name="culmorum"/>
            <person name="King R."/>
        </authorList>
    </citation>
    <scope>NUCLEOTIDE SEQUENCE</scope>
</reference>
<dbReference type="OrthoDB" id="10054666at2759"/>
<evidence type="ECO:0000259" key="1">
    <source>
        <dbReference type="Pfam" id="PF08473"/>
    </source>
</evidence>
<gene>
    <name evidence="2" type="ORF">DIATSA_LOCUS13618</name>
</gene>
<reference evidence="2" key="1">
    <citation type="submission" date="2021-12" db="EMBL/GenBank/DDBJ databases">
        <authorList>
            <person name="King R."/>
        </authorList>
    </citation>
    <scope>NUCLEOTIDE SEQUENCE</scope>
</reference>
<dbReference type="InterPro" id="IPR013680">
    <property type="entry name" value="VDCC_a2/dsu"/>
</dbReference>
<accession>A0A9P0G4C5</accession>
<evidence type="ECO:0000313" key="3">
    <source>
        <dbReference type="Proteomes" id="UP001153714"/>
    </source>
</evidence>
<dbReference type="AlphaFoldDB" id="A0A9P0G4C5"/>
<keyword evidence="3" id="KW-1185">Reference proteome</keyword>
<evidence type="ECO:0000313" key="2">
    <source>
        <dbReference type="EMBL" id="CAH0766301.1"/>
    </source>
</evidence>
<dbReference type="Proteomes" id="UP001153714">
    <property type="component" value="Chromosome 9"/>
</dbReference>